<protein>
    <submittedName>
        <fullName evidence="3">T9SS type A sorting domain-containing protein</fullName>
    </submittedName>
</protein>
<proteinExistence type="predicted"/>
<feature type="region of interest" description="Disordered" evidence="1">
    <location>
        <begin position="259"/>
        <end position="320"/>
    </location>
</feature>
<dbReference type="Gene3D" id="2.60.40.2810">
    <property type="match status" value="1"/>
</dbReference>
<evidence type="ECO:0000256" key="1">
    <source>
        <dbReference type="SAM" id="MobiDB-lite"/>
    </source>
</evidence>
<dbReference type="EMBL" id="VTWT01000004">
    <property type="protein sequence ID" value="KAA9338812.1"/>
    <property type="molecule type" value="Genomic_DNA"/>
</dbReference>
<dbReference type="NCBIfam" id="TIGR04183">
    <property type="entry name" value="Por_Secre_tail"/>
    <property type="match status" value="1"/>
</dbReference>
<feature type="region of interest" description="Disordered" evidence="1">
    <location>
        <begin position="441"/>
        <end position="466"/>
    </location>
</feature>
<dbReference type="Pfam" id="PF17963">
    <property type="entry name" value="Big_9"/>
    <property type="match status" value="1"/>
</dbReference>
<evidence type="ECO:0000259" key="2">
    <source>
        <dbReference type="Pfam" id="PF18962"/>
    </source>
</evidence>
<dbReference type="Pfam" id="PF18962">
    <property type="entry name" value="Por_Secre_tail"/>
    <property type="match status" value="1"/>
</dbReference>
<sequence length="1337" mass="135765">MLFLLHAVKKQQRILIALLFLNLLLIIDALAQSCAYPGKDGVLSGSVQYVNTYYPANVSVTPGTNKSITLGAARTVTGITFAPISIGDLVLIIQMQGAEINSENTDAYGDGVAGSDGKGYLISNLAAGRYEYAVATNSVPLAGGNLTVASLSNSYTNANYGSQGQRRYQVIRIPQYSSATLGATVTCPAWDGATGGVVGIDVAGTLNFNSRTIDVSGMGFRGGAGRSLAGGTGSNSGYRSLSTVNNNAQKGEGIAGTPAYVYTNGSTSPTNTSSEGYPNGSSGRGAPGNAGGGGNDGTPATNEENSGGGGGGNGGAGGIGGNTWRSNLPLGGFGGTLFTFIPTGFETEASRMILGGGGGAGTTNNGTGGLANGLSSSGAAGGGIVMIRAGRITGTGTINANGSNANTSVVNDGSGGGGAGGSVLLTSAETSNLNRLRTITVNARGGNGGNNTVANDPHGPGGGGGGGVILTNGNLAASSVTNGLAGTTGGTITFGATNGSPGIINQNISNVIPNSTSGTACKPVLSVIKTTSTANVIRNPVNGTATATYTITLSNSGGAAQGVTISDLLPAGFNFNSNVSVNLTGGSFADNGGNATTGVVSAAGSSSSSAVGATTLIWNYFSIPTGGSVAITFMVNIAPNVSAKTYQNSATVTYLDPTRSAATRKITPLVGNDGATSTIYQTGITETVPGANYEGVAFNGEDVNVPNNVPVANNVTAASVRQGTIAAPISALNATDFDGTIVSYTLTTLPNAAQGVLFVNGVPALTGMQLTLLQAAQLTFTPAATFSGNASFTFTATDNNGAIDATPATYSVPVVTNMAPIANNITSDKITRNTTTTQSAIYPFQAIDLDGSVVSFTILTLPSAGTLYVNNVAASANQVVTLAQASQLTYDPTNNANGYPFTYRATDNDGALSNIATYTLMVVNNNASAADRAPSADNILNAPIANSDGATSIKPLKGSGNLTNYRFASLPQTTQGQLRVNNGNPAVNTNYTVAQGGQLTFNPNTTYSGLSTFTYQSRNAQGNSANTATYYIPVSYKPVADAITFDSLANTVTTPTALSPLTALDPDGSVVSYTIETLPSTSEGVLFANGTPLTAAPVTLSPASATQLSFKPNASYSGTSVFNYTATDNLGLKATPVTYSVPVGNKVSSTPLPVELLSFTAKNATPGALLEWITATEKNNSHFLIEKSFNGKIFSVIGKVNGQGNTSSQQNYSFHDTEEINGLVYYRLKQVDYDGTYEFSKIVVLQAYKSGKTTQVLLYPNPAAEDCTLLITGDITETATLSLYDVVGNIIWQKNVNITVGQTKLPVNVSSLAKGVYLVNITGRTIQATLKLKKLAE</sequence>
<comment type="caution">
    <text evidence="3">The sequence shown here is derived from an EMBL/GenBank/DDBJ whole genome shotgun (WGS) entry which is preliminary data.</text>
</comment>
<dbReference type="InterPro" id="IPR026444">
    <property type="entry name" value="Secre_tail"/>
</dbReference>
<feature type="compositionally biased region" description="Low complexity" evidence="1">
    <location>
        <begin position="263"/>
        <end position="281"/>
    </location>
</feature>
<reference evidence="3 4" key="1">
    <citation type="submission" date="2019-09" db="EMBL/GenBank/DDBJ databases">
        <title>Genome sequence of Adhaeribacter sp. M2.</title>
        <authorList>
            <person name="Srinivasan S."/>
        </authorList>
    </citation>
    <scope>NUCLEOTIDE SEQUENCE [LARGE SCALE GENOMIC DNA]</scope>
    <source>
        <strain evidence="3 4">M2</strain>
    </source>
</reference>
<organism evidence="3 4">
    <name type="scientific">Adhaeribacter soli</name>
    <dbReference type="NCBI Taxonomy" id="2607655"/>
    <lineage>
        <taxon>Bacteria</taxon>
        <taxon>Pseudomonadati</taxon>
        <taxon>Bacteroidota</taxon>
        <taxon>Cytophagia</taxon>
        <taxon>Cytophagales</taxon>
        <taxon>Hymenobacteraceae</taxon>
        <taxon>Adhaeribacter</taxon>
    </lineage>
</organism>
<keyword evidence="4" id="KW-1185">Reference proteome</keyword>
<evidence type="ECO:0000313" key="3">
    <source>
        <dbReference type="EMBL" id="KAA9338812.1"/>
    </source>
</evidence>
<gene>
    <name evidence="3" type="ORF">F0P94_08430</name>
</gene>
<name>A0A5N1J2F9_9BACT</name>
<evidence type="ECO:0000313" key="4">
    <source>
        <dbReference type="Proteomes" id="UP000326570"/>
    </source>
</evidence>
<feature type="compositionally biased region" description="Gly residues" evidence="1">
    <location>
        <begin position="282"/>
        <end position="296"/>
    </location>
</feature>
<feature type="domain" description="Secretion system C-terminal sorting" evidence="2">
    <location>
        <begin position="1258"/>
        <end position="1331"/>
    </location>
</feature>
<accession>A0A5N1J2F9</accession>
<feature type="compositionally biased region" description="Gly residues" evidence="1">
    <location>
        <begin position="306"/>
        <end position="320"/>
    </location>
</feature>
<dbReference type="Proteomes" id="UP000326570">
    <property type="component" value="Unassembled WGS sequence"/>
</dbReference>